<dbReference type="EMBL" id="JANIBM010000062">
    <property type="protein sequence ID" value="MCQ8183649.1"/>
    <property type="molecule type" value="Genomic_DNA"/>
</dbReference>
<evidence type="ECO:0000259" key="2">
    <source>
        <dbReference type="Pfam" id="PF18862"/>
    </source>
</evidence>
<name>A0ABT1UPL5_9GAMM</name>
<dbReference type="InterPro" id="IPR041229">
    <property type="entry name" value="HEPN_Apea"/>
</dbReference>
<dbReference type="InterPro" id="IPR041223">
    <property type="entry name" value="ApeA_NTD"/>
</dbReference>
<sequence>MRIKEDFKRLGYFWLPSNPERRVPGTLFINDGGEIRLEIFGLFDESIEGINRLGSSNGTLGRIVGQIEPNELVTLDNCFYIQPGMPLFGPSKSTIHVKVAYIGVAYDEDELTLFNNFRFSVEGLDEWLGISGLSFDYENDFKTATIKYSAPKETTFNIKSGLKLSVEFDWTLPEQPIKNSARITHKAYLNIFSELPIPLFDFIETAYKLTNFISFAIDKTVCIESVMVTNDSIRMDIGKNKSLPVQVAIYYASLPYAKYPAKVNEYEMLFGFQEILNDAERKINNWLEAYAIIDPALSLYFSTKVGAHKYLESKFLALAQGLETYNRKMSNATLMDEESYSNIVENLMEKCPEEKKDWLKGRLLHGNELSLSQRIKRIIEPFKKLLGASAERNKLIRSIVNTRNYLTHYDEKLKKDAVTGEELWFLCVKMEAIFQLHLLQVLGFTNEEVNSVFNRSYELQKKLSK</sequence>
<accession>A0ABT1UPL5</accession>
<reference evidence="3 4" key="1">
    <citation type="submission" date="2022-07" db="EMBL/GenBank/DDBJ databases">
        <title>Methylomonas rivi sp. nov., Methylomonas rosea sp. nov., Methylomonas aureus sp. nov. and Methylomonas subterranea sp. nov., four novel methanotrophs isolated from a freshwater creek and the deep terrestrial subsurface.</title>
        <authorList>
            <person name="Abin C."/>
            <person name="Sankaranarayanan K."/>
            <person name="Garner C."/>
            <person name="Sindelar R."/>
            <person name="Kotary K."/>
            <person name="Garner R."/>
            <person name="Barclay S."/>
            <person name="Lawson P."/>
            <person name="Krumholz L."/>
        </authorList>
    </citation>
    <scope>NUCLEOTIDE SEQUENCE [LARGE SCALE GENOMIC DNA]</scope>
    <source>
        <strain evidence="3 4">SURF-1</strain>
    </source>
</reference>
<evidence type="ECO:0000313" key="4">
    <source>
        <dbReference type="Proteomes" id="UP001524569"/>
    </source>
</evidence>
<keyword evidence="4" id="KW-1185">Reference proteome</keyword>
<dbReference type="Pfam" id="PF18862">
    <property type="entry name" value="ApeA_NTD1"/>
    <property type="match status" value="1"/>
</dbReference>
<feature type="domain" description="Apea-like HEPN" evidence="1">
    <location>
        <begin position="316"/>
        <end position="448"/>
    </location>
</feature>
<evidence type="ECO:0008006" key="5">
    <source>
        <dbReference type="Google" id="ProtNLM"/>
    </source>
</evidence>
<proteinExistence type="predicted"/>
<gene>
    <name evidence="3" type="ORF">NP603_21255</name>
</gene>
<dbReference type="Pfam" id="PF18739">
    <property type="entry name" value="HEPN_Apea"/>
    <property type="match status" value="1"/>
</dbReference>
<protein>
    <recommendedName>
        <fullName evidence="5">ApeA N-terminal domain-containing protein</fullName>
    </recommendedName>
</protein>
<evidence type="ECO:0000313" key="3">
    <source>
        <dbReference type="EMBL" id="MCQ8183649.1"/>
    </source>
</evidence>
<dbReference type="RefSeq" id="WP_256612869.1">
    <property type="nucleotide sequence ID" value="NZ_JANIBM010000062.1"/>
</dbReference>
<comment type="caution">
    <text evidence="3">The sequence shown here is derived from an EMBL/GenBank/DDBJ whole genome shotgun (WGS) entry which is preliminary data.</text>
</comment>
<dbReference type="Proteomes" id="UP001524569">
    <property type="component" value="Unassembled WGS sequence"/>
</dbReference>
<feature type="domain" description="ApeA N-terminal" evidence="2">
    <location>
        <begin position="9"/>
        <end position="286"/>
    </location>
</feature>
<evidence type="ECO:0000259" key="1">
    <source>
        <dbReference type="Pfam" id="PF18739"/>
    </source>
</evidence>
<organism evidence="3 4">
    <name type="scientific">Methylomonas aurea</name>
    <dbReference type="NCBI Taxonomy" id="2952224"/>
    <lineage>
        <taxon>Bacteria</taxon>
        <taxon>Pseudomonadati</taxon>
        <taxon>Pseudomonadota</taxon>
        <taxon>Gammaproteobacteria</taxon>
        <taxon>Methylococcales</taxon>
        <taxon>Methylococcaceae</taxon>
        <taxon>Methylomonas</taxon>
    </lineage>
</organism>